<dbReference type="Proteomes" id="UP000075920">
    <property type="component" value="Unassembled WGS sequence"/>
</dbReference>
<keyword evidence="2" id="KW-1185">Reference proteome</keyword>
<name>A0A182WP12_9DIPT</name>
<organism evidence="1 2">
    <name type="scientific">Anopheles minimus</name>
    <dbReference type="NCBI Taxonomy" id="112268"/>
    <lineage>
        <taxon>Eukaryota</taxon>
        <taxon>Metazoa</taxon>
        <taxon>Ecdysozoa</taxon>
        <taxon>Arthropoda</taxon>
        <taxon>Hexapoda</taxon>
        <taxon>Insecta</taxon>
        <taxon>Pterygota</taxon>
        <taxon>Neoptera</taxon>
        <taxon>Endopterygota</taxon>
        <taxon>Diptera</taxon>
        <taxon>Nematocera</taxon>
        <taxon>Culicoidea</taxon>
        <taxon>Culicidae</taxon>
        <taxon>Anophelinae</taxon>
        <taxon>Anopheles</taxon>
    </lineage>
</organism>
<dbReference type="EnsemblMetazoa" id="AMIN014428-RA">
    <property type="protein sequence ID" value="AMIN014428-PA"/>
    <property type="gene ID" value="AMIN014428"/>
</dbReference>
<evidence type="ECO:0000313" key="1">
    <source>
        <dbReference type="EnsemblMetazoa" id="AMIN014428-PA"/>
    </source>
</evidence>
<proteinExistence type="predicted"/>
<protein>
    <submittedName>
        <fullName evidence="1">Uncharacterized protein</fullName>
    </submittedName>
</protein>
<dbReference type="AlphaFoldDB" id="A0A182WP12"/>
<reference evidence="2" key="1">
    <citation type="submission" date="2013-03" db="EMBL/GenBank/DDBJ databases">
        <title>The Genome Sequence of Anopheles minimus MINIMUS1.</title>
        <authorList>
            <consortium name="The Broad Institute Genomics Platform"/>
            <person name="Neafsey D.E."/>
            <person name="Walton C."/>
            <person name="Walker B."/>
            <person name="Young S.K."/>
            <person name="Zeng Q."/>
            <person name="Gargeya S."/>
            <person name="Fitzgerald M."/>
            <person name="Haas B."/>
            <person name="Abouelleil A."/>
            <person name="Allen A.W."/>
            <person name="Alvarado L."/>
            <person name="Arachchi H.M."/>
            <person name="Berlin A.M."/>
            <person name="Chapman S.B."/>
            <person name="Gainer-Dewar J."/>
            <person name="Goldberg J."/>
            <person name="Griggs A."/>
            <person name="Gujja S."/>
            <person name="Hansen M."/>
            <person name="Howarth C."/>
            <person name="Imamovic A."/>
            <person name="Ireland A."/>
            <person name="Larimer J."/>
            <person name="McCowan C."/>
            <person name="Murphy C."/>
            <person name="Pearson M."/>
            <person name="Poon T.W."/>
            <person name="Priest M."/>
            <person name="Roberts A."/>
            <person name="Saif S."/>
            <person name="Shea T."/>
            <person name="Sisk P."/>
            <person name="Sykes S."/>
            <person name="Wortman J."/>
            <person name="Nusbaum C."/>
            <person name="Birren B."/>
        </authorList>
    </citation>
    <scope>NUCLEOTIDE SEQUENCE [LARGE SCALE GENOMIC DNA]</scope>
    <source>
        <strain evidence="2">MINIMUS1</strain>
    </source>
</reference>
<reference evidence="1" key="2">
    <citation type="submission" date="2020-05" db="UniProtKB">
        <authorList>
            <consortium name="EnsemblMetazoa"/>
        </authorList>
    </citation>
    <scope>IDENTIFICATION</scope>
    <source>
        <strain evidence="1">MINIMUS1</strain>
    </source>
</reference>
<dbReference type="VEuPathDB" id="VectorBase:AMIN014428"/>
<sequence length="56" mass="6497">PLRRADVRERRPCRECTHSSSTVYSSVLWGKQIVCENIERAEKDNTHNLVCYLYGG</sequence>
<accession>A0A182WP12</accession>
<evidence type="ECO:0000313" key="2">
    <source>
        <dbReference type="Proteomes" id="UP000075920"/>
    </source>
</evidence>